<feature type="domain" description="Phorbol-ester/DAG-type" evidence="4">
    <location>
        <begin position="529"/>
        <end position="576"/>
    </location>
</feature>
<feature type="compositionally biased region" description="Polar residues" evidence="3">
    <location>
        <begin position="293"/>
        <end position="310"/>
    </location>
</feature>
<dbReference type="Proteomes" id="UP001176940">
    <property type="component" value="Unassembled WGS sequence"/>
</dbReference>
<reference evidence="5" key="1">
    <citation type="submission" date="2023-07" db="EMBL/GenBank/DDBJ databases">
        <authorList>
            <person name="Stuckert A."/>
        </authorList>
    </citation>
    <scope>NUCLEOTIDE SEQUENCE</scope>
</reference>
<evidence type="ECO:0000313" key="5">
    <source>
        <dbReference type="EMBL" id="CAJ0925418.1"/>
    </source>
</evidence>
<dbReference type="PROSITE" id="PS00479">
    <property type="entry name" value="ZF_DAG_PE_1"/>
    <property type="match status" value="1"/>
</dbReference>
<dbReference type="PANTHER" id="PTHR13944">
    <property type="entry name" value="AGAP007712-PA"/>
    <property type="match status" value="1"/>
</dbReference>
<dbReference type="PROSITE" id="PS50081">
    <property type="entry name" value="ZF_DAG_PE_2"/>
    <property type="match status" value="1"/>
</dbReference>
<protein>
    <recommendedName>
        <fullName evidence="4">Phorbol-ester/DAG-type domain-containing protein</fullName>
    </recommendedName>
</protein>
<evidence type="ECO:0000256" key="1">
    <source>
        <dbReference type="ARBA" id="ARBA00022723"/>
    </source>
</evidence>
<keyword evidence="6" id="KW-1185">Reference proteome</keyword>
<keyword evidence="2" id="KW-0862">Zinc</keyword>
<proteinExistence type="predicted"/>
<dbReference type="InterPro" id="IPR051632">
    <property type="entry name" value="Rho_GEF"/>
</dbReference>
<dbReference type="SMART" id="SM00109">
    <property type="entry name" value="C1"/>
    <property type="match status" value="1"/>
</dbReference>
<evidence type="ECO:0000256" key="3">
    <source>
        <dbReference type="SAM" id="MobiDB-lite"/>
    </source>
</evidence>
<accession>A0ABN9KXT1</accession>
<evidence type="ECO:0000313" key="6">
    <source>
        <dbReference type="Proteomes" id="UP001176940"/>
    </source>
</evidence>
<evidence type="ECO:0000256" key="2">
    <source>
        <dbReference type="ARBA" id="ARBA00022833"/>
    </source>
</evidence>
<feature type="compositionally biased region" description="Basic and acidic residues" evidence="3">
    <location>
        <begin position="375"/>
        <end position="391"/>
    </location>
</feature>
<name>A0ABN9KXT1_9NEOB</name>
<evidence type="ECO:0000259" key="4">
    <source>
        <dbReference type="PROSITE" id="PS50081"/>
    </source>
</evidence>
<organism evidence="5 6">
    <name type="scientific">Ranitomeya imitator</name>
    <name type="common">mimic poison frog</name>
    <dbReference type="NCBI Taxonomy" id="111125"/>
    <lineage>
        <taxon>Eukaryota</taxon>
        <taxon>Metazoa</taxon>
        <taxon>Chordata</taxon>
        <taxon>Craniata</taxon>
        <taxon>Vertebrata</taxon>
        <taxon>Euteleostomi</taxon>
        <taxon>Amphibia</taxon>
        <taxon>Batrachia</taxon>
        <taxon>Anura</taxon>
        <taxon>Neobatrachia</taxon>
        <taxon>Hyloidea</taxon>
        <taxon>Dendrobatidae</taxon>
        <taxon>Dendrobatinae</taxon>
        <taxon>Ranitomeya</taxon>
    </lineage>
</organism>
<dbReference type="InterPro" id="IPR046349">
    <property type="entry name" value="C1-like_sf"/>
</dbReference>
<dbReference type="SUPFAM" id="SSF57889">
    <property type="entry name" value="Cysteine-rich domain"/>
    <property type="match status" value="1"/>
</dbReference>
<dbReference type="InterPro" id="IPR002219">
    <property type="entry name" value="PKC_DAG/PE"/>
</dbReference>
<feature type="region of interest" description="Disordered" evidence="3">
    <location>
        <begin position="83"/>
        <end position="124"/>
    </location>
</feature>
<feature type="region of interest" description="Disordered" evidence="3">
    <location>
        <begin position="278"/>
        <end position="347"/>
    </location>
</feature>
<dbReference type="Gene3D" id="3.30.60.20">
    <property type="match status" value="1"/>
</dbReference>
<comment type="caution">
    <text evidence="5">The sequence shown here is derived from an EMBL/GenBank/DDBJ whole genome shotgun (WGS) entry which is preliminary data.</text>
</comment>
<keyword evidence="1" id="KW-0479">Metal-binding</keyword>
<sequence>MYYGRQRMNFNPKLQPACSQEKSHSSVDVLKRIRYPPTMLAATRLSAMLNGNDEVYVNSMVVDEVNDSDVNFTHLNTGADVSYHDQSDSTPISERSLRDAGLPPCASPEMVSGDSPSRSLTSRLSLSGGTSRLCRTLGYGIERDAAYSSVKKRSVRYAHCHNFHVFPMPCWQLLLYERSRGATYYSDEYAAPPLWEVEPHIHHCNVRHHVTAHTGRAATLREWKRRGSWRTLLERRNEWGFSTTSWGDSAYSSAVSCTAHGLYTDSIVCEAPPSFSSSLDGLDADSEGEGTYSRYQSPESPAQEDSSGFLGNSADELDSSEAITERDFQNRQAGTLPLLQSKPRKGQRPGACTLQYFVCPQQGRSKYACAGAVAEDQKRTSCNEDGRRRSGPETPIRPDQQRDRPWDPLSSGLRFRSYSYSSPKNFLGKQRLTRDLSIGEPGDERAFSFPDQSREKRIEEEEWDRYMTPAKPECEKNKVSRTFSFLRSRMSSTRNKNKDKVLLFALFDSSISFFSKKSKIKESKEKVSRHQFVPGTFSGVVPCLVCEKALLGKESFQCSNCNVNIHKACKDGAPACSKVSAKMNIVQGVTPTK</sequence>
<dbReference type="Pfam" id="PF00130">
    <property type="entry name" value="C1_1"/>
    <property type="match status" value="1"/>
</dbReference>
<gene>
    <name evidence="5" type="ORF">RIMI_LOCUS2500616</name>
</gene>
<dbReference type="EMBL" id="CAUEEQ010003503">
    <property type="protein sequence ID" value="CAJ0925418.1"/>
    <property type="molecule type" value="Genomic_DNA"/>
</dbReference>
<dbReference type="PANTHER" id="PTHR13944:SF22">
    <property type="entry name" value="RHO GUANINE NUCLEOTIDE EXCHANGE FACTOR 28"/>
    <property type="match status" value="1"/>
</dbReference>
<feature type="region of interest" description="Disordered" evidence="3">
    <location>
        <begin position="372"/>
        <end position="410"/>
    </location>
</feature>